<dbReference type="EMBL" id="JAPQKR010000012">
    <property type="protein sequence ID" value="KAJ5204442.1"/>
    <property type="molecule type" value="Genomic_DNA"/>
</dbReference>
<protein>
    <submittedName>
        <fullName evidence="3">CAZyme family GT90</fullName>
    </submittedName>
</protein>
<feature type="domain" description="Glycosyl transferase CAP10" evidence="2">
    <location>
        <begin position="146"/>
        <end position="382"/>
    </location>
</feature>
<comment type="caution">
    <text evidence="3">The sequence shown here is derived from an EMBL/GenBank/DDBJ whole genome shotgun (WGS) entry which is preliminary data.</text>
</comment>
<keyword evidence="1" id="KW-0472">Membrane</keyword>
<dbReference type="Proteomes" id="UP001150904">
    <property type="component" value="Unassembled WGS sequence"/>
</dbReference>
<evidence type="ECO:0000259" key="2">
    <source>
        <dbReference type="SMART" id="SM00672"/>
    </source>
</evidence>
<reference evidence="3" key="1">
    <citation type="submission" date="2022-12" db="EMBL/GenBank/DDBJ databases">
        <authorList>
            <person name="Petersen C."/>
        </authorList>
    </citation>
    <scope>NUCLEOTIDE SEQUENCE</scope>
    <source>
        <strain evidence="3">IBT 15544</strain>
    </source>
</reference>
<organism evidence="3 4">
    <name type="scientific">Penicillium cinerascens</name>
    <dbReference type="NCBI Taxonomy" id="70096"/>
    <lineage>
        <taxon>Eukaryota</taxon>
        <taxon>Fungi</taxon>
        <taxon>Dikarya</taxon>
        <taxon>Ascomycota</taxon>
        <taxon>Pezizomycotina</taxon>
        <taxon>Eurotiomycetes</taxon>
        <taxon>Eurotiomycetidae</taxon>
        <taxon>Eurotiales</taxon>
        <taxon>Aspergillaceae</taxon>
        <taxon>Penicillium</taxon>
    </lineage>
</organism>
<feature type="transmembrane region" description="Helical" evidence="1">
    <location>
        <begin position="9"/>
        <end position="26"/>
    </location>
</feature>
<dbReference type="SMART" id="SM00672">
    <property type="entry name" value="CAP10"/>
    <property type="match status" value="1"/>
</dbReference>
<evidence type="ECO:0000313" key="3">
    <source>
        <dbReference type="EMBL" id="KAJ5204442.1"/>
    </source>
</evidence>
<keyword evidence="1" id="KW-1133">Transmembrane helix</keyword>
<dbReference type="RefSeq" id="XP_058308921.1">
    <property type="nucleotide sequence ID" value="XM_058452383.1"/>
</dbReference>
<name>A0A9W9MNK2_9EURO</name>
<proteinExistence type="predicted"/>
<dbReference type="InterPro" id="IPR051091">
    <property type="entry name" value="O-Glucosyltr/Glycosyltrsf_90"/>
</dbReference>
<dbReference type="PANTHER" id="PTHR12203:SF107">
    <property type="entry name" value="GLYCOSYL TRANSFERASE CAP10 DOMAIN-CONTAINING PROTEIN"/>
    <property type="match status" value="1"/>
</dbReference>
<evidence type="ECO:0000313" key="4">
    <source>
        <dbReference type="Proteomes" id="UP001150904"/>
    </source>
</evidence>
<keyword evidence="1" id="KW-0812">Transmembrane</keyword>
<gene>
    <name evidence="3" type="ORF">N7498_005321</name>
</gene>
<dbReference type="PANTHER" id="PTHR12203">
    <property type="entry name" value="KDEL LYS-ASP-GLU-LEU CONTAINING - RELATED"/>
    <property type="match status" value="1"/>
</dbReference>
<accession>A0A9W9MNK2</accession>
<sequence>MKFTQQRQCLIIAPYILLALGLFTYWRPQRKVRNQGPVFTSEPHGQHRFDGSWNYERDRNNLLLTHGQCDQAFPGLFAEIDRVKEARSLHTITAKEIDTATSRSGTIRAMLYDQQLYIITKERTVGLRGMATLAAINRAVITSSEPLPNIEFGLNIDDQIEDVALWGTVRRPEDESIWLIPDFDYSSSDKSSSIKETLLKVEIAEKEDALTWENKTNQLLWRGDRRKEPDFRDQLVKLINGRPWADVKDFRVEAKGSMENQNKILPEHCNYKFIAQTEEKSDSGLKHLQMCRSVVVSDKLDWVQHYYHLLRSSGSQQNFVEVEHDWSDLEEKMEWLLNHDNDAKRIADNSVKIFRERYLTPAAEVCYWRRLIQEWARVSDFEPELYEEYDGKKSWRGVDVERFFLMQSTRWES</sequence>
<dbReference type="InterPro" id="IPR006598">
    <property type="entry name" value="CAP10"/>
</dbReference>
<evidence type="ECO:0000256" key="1">
    <source>
        <dbReference type="SAM" id="Phobius"/>
    </source>
</evidence>
<dbReference type="AlphaFoldDB" id="A0A9W9MNK2"/>
<reference evidence="3" key="2">
    <citation type="journal article" date="2023" name="IMA Fungus">
        <title>Comparative genomic study of the Penicillium genus elucidates a diverse pangenome and 15 lateral gene transfer events.</title>
        <authorList>
            <person name="Petersen C."/>
            <person name="Sorensen T."/>
            <person name="Nielsen M.R."/>
            <person name="Sondergaard T.E."/>
            <person name="Sorensen J.L."/>
            <person name="Fitzpatrick D.A."/>
            <person name="Frisvad J.C."/>
            <person name="Nielsen K.L."/>
        </authorList>
    </citation>
    <scope>NUCLEOTIDE SEQUENCE</scope>
    <source>
        <strain evidence="3">IBT 15544</strain>
    </source>
</reference>
<keyword evidence="4" id="KW-1185">Reference proteome</keyword>
<dbReference type="OrthoDB" id="202415at2759"/>
<dbReference type="Pfam" id="PF05686">
    <property type="entry name" value="Glyco_transf_90"/>
    <property type="match status" value="1"/>
</dbReference>
<dbReference type="GeneID" id="83179684"/>